<comment type="caution">
    <text evidence="2">The sequence shown here is derived from an EMBL/GenBank/DDBJ whole genome shotgun (WGS) entry which is preliminary data.</text>
</comment>
<accession>A0A016WPS9</accession>
<evidence type="ECO:0000313" key="3">
    <source>
        <dbReference type="Proteomes" id="UP000024635"/>
    </source>
</evidence>
<evidence type="ECO:0000313" key="2">
    <source>
        <dbReference type="EMBL" id="EYC41287.1"/>
    </source>
</evidence>
<reference evidence="3" key="1">
    <citation type="journal article" date="2015" name="Nat. Genet.">
        <title>The genome and transcriptome of the zoonotic hookworm Ancylostoma ceylanicum identify infection-specific gene families.</title>
        <authorList>
            <person name="Schwarz E.M."/>
            <person name="Hu Y."/>
            <person name="Antoshechkin I."/>
            <person name="Miller M.M."/>
            <person name="Sternberg P.W."/>
            <person name="Aroian R.V."/>
        </authorList>
    </citation>
    <scope>NUCLEOTIDE SEQUENCE</scope>
    <source>
        <strain evidence="3">HY135</strain>
    </source>
</reference>
<protein>
    <recommendedName>
        <fullName evidence="1">SCP domain-containing protein</fullName>
    </recommendedName>
</protein>
<dbReference type="InterPro" id="IPR035940">
    <property type="entry name" value="CAP_sf"/>
</dbReference>
<sequence>MSSNVTQKKDSPALEGTLCVRLSNDAFLEYGSRIGVNMPQTMAQQGTVGFKIGISCHEALLKFGNTSWDCNIEDFAFNQALTCKDPPDVPAPPTVDPKFGVAMEVVSTKSACDPTTVTKDTLKKWWKEGLKKQADAALVADNKLFNAESSKMAYSKTTNFACTYSMCQSRKFYLLCFYNKEAADPLYAAGALPDYCNKCDPNTVTCINGLCAPPYELICYPTYHIHSRFHFLALVWCLEERQKRAEDGVHHGSLSSGNRLDRIKIVTKDNLQRNEWIRISADVFLLDSKFSKTF</sequence>
<dbReference type="InterPro" id="IPR014044">
    <property type="entry name" value="CAP_dom"/>
</dbReference>
<proteinExistence type="predicted"/>
<feature type="domain" description="SCP" evidence="1">
    <location>
        <begin position="66"/>
        <end position="176"/>
    </location>
</feature>
<name>A0A016WPS9_9BILA</name>
<gene>
    <name evidence="2" type="primary">Acey_s0574.g177</name>
    <name evidence="2" type="ORF">Y032_0574g177</name>
</gene>
<evidence type="ECO:0000259" key="1">
    <source>
        <dbReference type="Pfam" id="PF00188"/>
    </source>
</evidence>
<dbReference type="Gene3D" id="3.40.33.10">
    <property type="entry name" value="CAP"/>
    <property type="match status" value="1"/>
</dbReference>
<organism evidence="2 3">
    <name type="scientific">Ancylostoma ceylanicum</name>
    <dbReference type="NCBI Taxonomy" id="53326"/>
    <lineage>
        <taxon>Eukaryota</taxon>
        <taxon>Metazoa</taxon>
        <taxon>Ecdysozoa</taxon>
        <taxon>Nematoda</taxon>
        <taxon>Chromadorea</taxon>
        <taxon>Rhabditida</taxon>
        <taxon>Rhabditina</taxon>
        <taxon>Rhabditomorpha</taxon>
        <taxon>Strongyloidea</taxon>
        <taxon>Ancylostomatidae</taxon>
        <taxon>Ancylostomatinae</taxon>
        <taxon>Ancylostoma</taxon>
    </lineage>
</organism>
<dbReference type="AlphaFoldDB" id="A0A016WPS9"/>
<keyword evidence="3" id="KW-1185">Reference proteome</keyword>
<dbReference type="Pfam" id="PF00188">
    <property type="entry name" value="CAP"/>
    <property type="match status" value="1"/>
</dbReference>
<dbReference type="SUPFAM" id="SSF55797">
    <property type="entry name" value="PR-1-like"/>
    <property type="match status" value="1"/>
</dbReference>
<dbReference type="Proteomes" id="UP000024635">
    <property type="component" value="Unassembled WGS sequence"/>
</dbReference>
<dbReference type="EMBL" id="JARK01000174">
    <property type="protein sequence ID" value="EYC41287.1"/>
    <property type="molecule type" value="Genomic_DNA"/>
</dbReference>